<dbReference type="AlphaFoldDB" id="A0A1Y1I8U8"/>
<protein>
    <submittedName>
        <fullName evidence="2">Uncharacterized protein</fullName>
    </submittedName>
</protein>
<proteinExistence type="predicted"/>
<evidence type="ECO:0000313" key="2">
    <source>
        <dbReference type="EMBL" id="GAQ87405.1"/>
    </source>
</evidence>
<dbReference type="EMBL" id="DF237299">
    <property type="protein sequence ID" value="GAQ87405.1"/>
    <property type="molecule type" value="Genomic_DNA"/>
</dbReference>
<accession>A0A1Y1I8U8</accession>
<evidence type="ECO:0000256" key="1">
    <source>
        <dbReference type="SAM" id="MobiDB-lite"/>
    </source>
</evidence>
<keyword evidence="3" id="KW-1185">Reference proteome</keyword>
<feature type="compositionally biased region" description="Polar residues" evidence="1">
    <location>
        <begin position="73"/>
        <end position="91"/>
    </location>
</feature>
<feature type="compositionally biased region" description="Polar residues" evidence="1">
    <location>
        <begin position="37"/>
        <end position="47"/>
    </location>
</feature>
<name>A0A1Y1I8U8_KLENI</name>
<feature type="region of interest" description="Disordered" evidence="1">
    <location>
        <begin position="28"/>
        <end position="125"/>
    </location>
</feature>
<feature type="compositionally biased region" description="Polar residues" evidence="1">
    <location>
        <begin position="106"/>
        <end position="115"/>
    </location>
</feature>
<dbReference type="Proteomes" id="UP000054558">
    <property type="component" value="Unassembled WGS sequence"/>
</dbReference>
<sequence length="163" mass="17855">MSGSQSESSFKGTPLRVIIHRISRLAGEPRKRIRVDLTTSAERTSSCPMDPPSNFSGFPALGENRQRDAEVSPASSPALSQMLWQPNTPTVITGMHAPNWEGGSFEETSPTSQAPPQAADPHEEEAVYHMAKLHQCLMDCLAALRVMMQAKDSSRPARRVNMP</sequence>
<gene>
    <name evidence="2" type="ORF">KFL_003500160</name>
</gene>
<reference evidence="2 3" key="1">
    <citation type="journal article" date="2014" name="Nat. Commun.">
        <title>Klebsormidium flaccidum genome reveals primary factors for plant terrestrial adaptation.</title>
        <authorList>
            <person name="Hori K."/>
            <person name="Maruyama F."/>
            <person name="Fujisawa T."/>
            <person name="Togashi T."/>
            <person name="Yamamoto N."/>
            <person name="Seo M."/>
            <person name="Sato S."/>
            <person name="Yamada T."/>
            <person name="Mori H."/>
            <person name="Tajima N."/>
            <person name="Moriyama T."/>
            <person name="Ikeuchi M."/>
            <person name="Watanabe M."/>
            <person name="Wada H."/>
            <person name="Kobayashi K."/>
            <person name="Saito M."/>
            <person name="Masuda T."/>
            <person name="Sasaki-Sekimoto Y."/>
            <person name="Mashiguchi K."/>
            <person name="Awai K."/>
            <person name="Shimojima M."/>
            <person name="Masuda S."/>
            <person name="Iwai M."/>
            <person name="Nobusawa T."/>
            <person name="Narise T."/>
            <person name="Kondo S."/>
            <person name="Saito H."/>
            <person name="Sato R."/>
            <person name="Murakawa M."/>
            <person name="Ihara Y."/>
            <person name="Oshima-Yamada Y."/>
            <person name="Ohtaka K."/>
            <person name="Satoh M."/>
            <person name="Sonobe K."/>
            <person name="Ishii M."/>
            <person name="Ohtani R."/>
            <person name="Kanamori-Sato M."/>
            <person name="Honoki R."/>
            <person name="Miyazaki D."/>
            <person name="Mochizuki H."/>
            <person name="Umetsu J."/>
            <person name="Higashi K."/>
            <person name="Shibata D."/>
            <person name="Kamiya Y."/>
            <person name="Sato N."/>
            <person name="Nakamura Y."/>
            <person name="Tabata S."/>
            <person name="Ida S."/>
            <person name="Kurokawa K."/>
            <person name="Ohta H."/>
        </authorList>
    </citation>
    <scope>NUCLEOTIDE SEQUENCE [LARGE SCALE GENOMIC DNA]</scope>
    <source>
        <strain evidence="2 3">NIES-2285</strain>
    </source>
</reference>
<evidence type="ECO:0000313" key="3">
    <source>
        <dbReference type="Proteomes" id="UP000054558"/>
    </source>
</evidence>
<organism evidence="2 3">
    <name type="scientific">Klebsormidium nitens</name>
    <name type="common">Green alga</name>
    <name type="synonym">Ulothrix nitens</name>
    <dbReference type="NCBI Taxonomy" id="105231"/>
    <lineage>
        <taxon>Eukaryota</taxon>
        <taxon>Viridiplantae</taxon>
        <taxon>Streptophyta</taxon>
        <taxon>Klebsormidiophyceae</taxon>
        <taxon>Klebsormidiales</taxon>
        <taxon>Klebsormidiaceae</taxon>
        <taxon>Klebsormidium</taxon>
    </lineage>
</organism>